<name>K0TJG4_THAOC</name>
<protein>
    <recommendedName>
        <fullName evidence="5">MYND-type domain-containing protein</fullName>
    </recommendedName>
</protein>
<dbReference type="AlphaFoldDB" id="K0TJG4"/>
<evidence type="ECO:0000256" key="2">
    <source>
        <dbReference type="ARBA" id="ARBA00022771"/>
    </source>
</evidence>
<dbReference type="Proteomes" id="UP000266841">
    <property type="component" value="Unassembled WGS sequence"/>
</dbReference>
<evidence type="ECO:0000256" key="1">
    <source>
        <dbReference type="ARBA" id="ARBA00022723"/>
    </source>
</evidence>
<keyword evidence="2 4" id="KW-0863">Zinc-finger</keyword>
<dbReference type="Pfam" id="PF08238">
    <property type="entry name" value="Sel1"/>
    <property type="match status" value="3"/>
</dbReference>
<keyword evidence="3" id="KW-0862">Zinc</keyword>
<dbReference type="PROSITE" id="PS01360">
    <property type="entry name" value="ZF_MYND_1"/>
    <property type="match status" value="1"/>
</dbReference>
<evidence type="ECO:0000259" key="5">
    <source>
        <dbReference type="PROSITE" id="PS50865"/>
    </source>
</evidence>
<dbReference type="Gene3D" id="1.25.40.10">
    <property type="entry name" value="Tetratricopeptide repeat domain"/>
    <property type="match status" value="1"/>
</dbReference>
<keyword evidence="1" id="KW-0479">Metal-binding</keyword>
<organism evidence="6 7">
    <name type="scientific">Thalassiosira oceanica</name>
    <name type="common">Marine diatom</name>
    <dbReference type="NCBI Taxonomy" id="159749"/>
    <lineage>
        <taxon>Eukaryota</taxon>
        <taxon>Sar</taxon>
        <taxon>Stramenopiles</taxon>
        <taxon>Ochrophyta</taxon>
        <taxon>Bacillariophyta</taxon>
        <taxon>Coscinodiscophyceae</taxon>
        <taxon>Thalassiosirophycidae</taxon>
        <taxon>Thalassiosirales</taxon>
        <taxon>Thalassiosiraceae</taxon>
        <taxon>Thalassiosira</taxon>
    </lineage>
</organism>
<dbReference type="SUPFAM" id="SSF144232">
    <property type="entry name" value="HIT/MYND zinc finger-like"/>
    <property type="match status" value="1"/>
</dbReference>
<dbReference type="InterPro" id="IPR006597">
    <property type="entry name" value="Sel1-like"/>
</dbReference>
<evidence type="ECO:0000256" key="3">
    <source>
        <dbReference type="ARBA" id="ARBA00022833"/>
    </source>
</evidence>
<dbReference type="Gene3D" id="6.10.140.2220">
    <property type="match status" value="1"/>
</dbReference>
<gene>
    <name evidence="6" type="ORF">THAOC_04289</name>
</gene>
<comment type="caution">
    <text evidence="6">The sequence shown here is derived from an EMBL/GenBank/DDBJ whole genome shotgun (WGS) entry which is preliminary data.</text>
</comment>
<reference evidence="6 7" key="1">
    <citation type="journal article" date="2012" name="Genome Biol.">
        <title>Genome and low-iron response of an oceanic diatom adapted to chronic iron limitation.</title>
        <authorList>
            <person name="Lommer M."/>
            <person name="Specht M."/>
            <person name="Roy A.S."/>
            <person name="Kraemer L."/>
            <person name="Andreson R."/>
            <person name="Gutowska M.A."/>
            <person name="Wolf J."/>
            <person name="Bergner S.V."/>
            <person name="Schilhabel M.B."/>
            <person name="Klostermeier U.C."/>
            <person name="Beiko R.G."/>
            <person name="Rosenstiel P."/>
            <person name="Hippler M."/>
            <person name="Laroche J."/>
        </authorList>
    </citation>
    <scope>NUCLEOTIDE SEQUENCE [LARGE SCALE GENOMIC DNA]</scope>
    <source>
        <strain evidence="6 7">CCMP1005</strain>
    </source>
</reference>
<sequence length="331" mass="36982">MDCAPVATAAVSTEDVCANCGKEGSDTIKLKNCTACRLVKYCSVDCQKTHRKQHKKACKKRAAELKGEKPIVIETCGSLSAEIAGQLQQMSKHHNIRVKKRMPVEEYVDGRTDPPGLFDIAPPQQDCDVCFLPMPISRDQVDYRYCCGKYLPITEQRDCIKLLKKQMGKGNASAFTMMGESYMFGDGVQQDDEKAKDMFLKAFELGEDSAACRHLGNLFANKNDLPKAMHWWTLGATRQVNPCINSRCNLGRSEMTTLKCPERAVKHFKIAAEAGLEEAMKDYMEEAYKQGHVAKEDLASTLRAHKKALDSMKSDQRAHAAMMMNLTPNLK</sequence>
<dbReference type="EMBL" id="AGNL01003989">
    <property type="protein sequence ID" value="EJK74061.1"/>
    <property type="molecule type" value="Genomic_DNA"/>
</dbReference>
<dbReference type="InterPro" id="IPR011990">
    <property type="entry name" value="TPR-like_helical_dom_sf"/>
</dbReference>
<evidence type="ECO:0000313" key="7">
    <source>
        <dbReference type="Proteomes" id="UP000266841"/>
    </source>
</evidence>
<accession>K0TJG4</accession>
<dbReference type="SMART" id="SM00671">
    <property type="entry name" value="SEL1"/>
    <property type="match status" value="2"/>
</dbReference>
<proteinExistence type="predicted"/>
<evidence type="ECO:0000313" key="6">
    <source>
        <dbReference type="EMBL" id="EJK74061.1"/>
    </source>
</evidence>
<keyword evidence="7" id="KW-1185">Reference proteome</keyword>
<dbReference type="GO" id="GO:0008270">
    <property type="term" value="F:zinc ion binding"/>
    <property type="evidence" value="ECO:0007669"/>
    <property type="project" value="UniProtKB-KW"/>
</dbReference>
<dbReference type="Pfam" id="PF01753">
    <property type="entry name" value="zf-MYND"/>
    <property type="match status" value="1"/>
</dbReference>
<dbReference type="SUPFAM" id="SSF81901">
    <property type="entry name" value="HCP-like"/>
    <property type="match status" value="1"/>
</dbReference>
<dbReference type="OrthoDB" id="432970at2759"/>
<feature type="domain" description="MYND-type" evidence="5">
    <location>
        <begin position="17"/>
        <end position="58"/>
    </location>
</feature>
<dbReference type="InterPro" id="IPR002893">
    <property type="entry name" value="Znf_MYND"/>
</dbReference>
<dbReference type="PROSITE" id="PS50865">
    <property type="entry name" value="ZF_MYND_2"/>
    <property type="match status" value="1"/>
</dbReference>
<evidence type="ECO:0000256" key="4">
    <source>
        <dbReference type="PROSITE-ProRule" id="PRU00134"/>
    </source>
</evidence>